<dbReference type="EMBL" id="BGPR01003884">
    <property type="protein sequence ID" value="GBM93569.1"/>
    <property type="molecule type" value="Genomic_DNA"/>
</dbReference>
<reference evidence="2 3" key="1">
    <citation type="journal article" date="2019" name="Sci. Rep.">
        <title>Orb-weaving spider Araneus ventricosus genome elucidates the spidroin gene catalogue.</title>
        <authorList>
            <person name="Kono N."/>
            <person name="Nakamura H."/>
            <person name="Ohtoshi R."/>
            <person name="Moran D.A.P."/>
            <person name="Shinohara A."/>
            <person name="Yoshida Y."/>
            <person name="Fujiwara M."/>
            <person name="Mori M."/>
            <person name="Tomita M."/>
            <person name="Arakawa K."/>
        </authorList>
    </citation>
    <scope>NUCLEOTIDE SEQUENCE [LARGE SCALE GENOMIC DNA]</scope>
</reference>
<accession>A0A4Y2JVP4</accession>
<feature type="region of interest" description="Disordered" evidence="1">
    <location>
        <begin position="25"/>
        <end position="133"/>
    </location>
</feature>
<organism evidence="2 3">
    <name type="scientific">Araneus ventricosus</name>
    <name type="common">Orbweaver spider</name>
    <name type="synonym">Epeira ventricosa</name>
    <dbReference type="NCBI Taxonomy" id="182803"/>
    <lineage>
        <taxon>Eukaryota</taxon>
        <taxon>Metazoa</taxon>
        <taxon>Ecdysozoa</taxon>
        <taxon>Arthropoda</taxon>
        <taxon>Chelicerata</taxon>
        <taxon>Arachnida</taxon>
        <taxon>Araneae</taxon>
        <taxon>Araneomorphae</taxon>
        <taxon>Entelegynae</taxon>
        <taxon>Araneoidea</taxon>
        <taxon>Araneidae</taxon>
        <taxon>Araneus</taxon>
    </lineage>
</organism>
<evidence type="ECO:0000313" key="2">
    <source>
        <dbReference type="EMBL" id="GBM93569.1"/>
    </source>
</evidence>
<evidence type="ECO:0000313" key="3">
    <source>
        <dbReference type="Proteomes" id="UP000499080"/>
    </source>
</evidence>
<gene>
    <name evidence="2" type="ORF">AVEN_142411_1</name>
</gene>
<feature type="compositionally biased region" description="Low complexity" evidence="1">
    <location>
        <begin position="99"/>
        <end position="110"/>
    </location>
</feature>
<name>A0A4Y2JVP4_ARAVE</name>
<feature type="compositionally biased region" description="Polar residues" evidence="1">
    <location>
        <begin position="72"/>
        <end position="89"/>
    </location>
</feature>
<evidence type="ECO:0000256" key="1">
    <source>
        <dbReference type="SAM" id="MobiDB-lite"/>
    </source>
</evidence>
<proteinExistence type="predicted"/>
<dbReference type="Proteomes" id="UP000499080">
    <property type="component" value="Unassembled WGS sequence"/>
</dbReference>
<comment type="caution">
    <text evidence="2">The sequence shown here is derived from an EMBL/GenBank/DDBJ whole genome shotgun (WGS) entry which is preliminary data.</text>
</comment>
<feature type="compositionally biased region" description="Low complexity" evidence="1">
    <location>
        <begin position="36"/>
        <end position="71"/>
    </location>
</feature>
<dbReference type="AlphaFoldDB" id="A0A4Y2JVP4"/>
<keyword evidence="3" id="KW-1185">Reference proteome</keyword>
<sequence length="160" mass="17256">MMDLIPCGAPLDSSFQKNKLELVNKGSLGRRRRPSRSNLKLLLSTSYSAPQSPSSTPQTPNSTPQTPNSAPRTPNSAPRTPSLILQTPNSAPRTPSPTPQSSTPSPTACSKKPLVNGSAHKERSSPQNFKPLPRIGKQILPNILLEKGCTVDVRFNDHTL</sequence>
<protein>
    <submittedName>
        <fullName evidence="2">Uncharacterized protein</fullName>
    </submittedName>
</protein>